<evidence type="ECO:0000256" key="2">
    <source>
        <dbReference type="ARBA" id="ARBA00023015"/>
    </source>
</evidence>
<dbReference type="Gene3D" id="3.40.1810.10">
    <property type="entry name" value="Transcription factor, MADS-box"/>
    <property type="match status" value="1"/>
</dbReference>
<dbReference type="SMART" id="SM00432">
    <property type="entry name" value="MADS"/>
    <property type="match status" value="1"/>
</dbReference>
<dbReference type="Proteomes" id="UP001168098">
    <property type="component" value="Unassembled WGS sequence"/>
</dbReference>
<keyword evidence="3" id="KW-0287">Flowering</keyword>
<evidence type="ECO:0000256" key="6">
    <source>
        <dbReference type="ARBA" id="ARBA00023242"/>
    </source>
</evidence>
<keyword evidence="5" id="KW-0804">Transcription</keyword>
<evidence type="ECO:0000259" key="9">
    <source>
        <dbReference type="PROSITE" id="PS51297"/>
    </source>
</evidence>
<dbReference type="GO" id="GO:0045944">
    <property type="term" value="P:positive regulation of transcription by RNA polymerase II"/>
    <property type="evidence" value="ECO:0007669"/>
    <property type="project" value="InterPro"/>
</dbReference>
<evidence type="ECO:0000256" key="7">
    <source>
        <dbReference type="SAM" id="Coils"/>
    </source>
</evidence>
<reference evidence="10 11" key="1">
    <citation type="journal article" date="2023" name="BMC Biotechnol.">
        <title>Vitis rotundifolia cv Carlos genome sequencing.</title>
        <authorList>
            <person name="Huff M."/>
            <person name="Hulse-Kemp A."/>
            <person name="Scheffler B."/>
            <person name="Youngblood R."/>
            <person name="Simpson S."/>
            <person name="Babiker E."/>
            <person name="Staton M."/>
        </authorList>
    </citation>
    <scope>NUCLEOTIDE SEQUENCE [LARGE SCALE GENOMIC DNA]</scope>
    <source>
        <tissue evidence="10">Leaf</tissue>
    </source>
</reference>
<dbReference type="InterPro" id="IPR036879">
    <property type="entry name" value="TF_MADSbox_sf"/>
</dbReference>
<dbReference type="InterPro" id="IPR002100">
    <property type="entry name" value="TF_MADSbox"/>
</dbReference>
<dbReference type="GO" id="GO:0000977">
    <property type="term" value="F:RNA polymerase II transcription regulatory region sequence-specific DNA binding"/>
    <property type="evidence" value="ECO:0007669"/>
    <property type="project" value="InterPro"/>
</dbReference>
<dbReference type="PROSITE" id="PS50066">
    <property type="entry name" value="MADS_BOX_2"/>
    <property type="match status" value="1"/>
</dbReference>
<evidence type="ECO:0000256" key="5">
    <source>
        <dbReference type="ARBA" id="ARBA00023163"/>
    </source>
</evidence>
<dbReference type="GO" id="GO:0046983">
    <property type="term" value="F:protein dimerization activity"/>
    <property type="evidence" value="ECO:0007669"/>
    <property type="project" value="InterPro"/>
</dbReference>
<dbReference type="SUPFAM" id="SSF55455">
    <property type="entry name" value="SRF-like"/>
    <property type="match status" value="1"/>
</dbReference>
<dbReference type="GO" id="GO:0003700">
    <property type="term" value="F:DNA-binding transcription factor activity"/>
    <property type="evidence" value="ECO:0007669"/>
    <property type="project" value="InterPro"/>
</dbReference>
<gene>
    <name evidence="10" type="ORF">PVL29_024022</name>
</gene>
<keyword evidence="4" id="KW-0238">DNA-binding</keyword>
<feature type="domain" description="K-box" evidence="9">
    <location>
        <begin position="84"/>
        <end position="174"/>
    </location>
</feature>
<organism evidence="10 11">
    <name type="scientific">Vitis rotundifolia</name>
    <name type="common">Muscadine grape</name>
    <dbReference type="NCBI Taxonomy" id="103349"/>
    <lineage>
        <taxon>Eukaryota</taxon>
        <taxon>Viridiplantae</taxon>
        <taxon>Streptophyta</taxon>
        <taxon>Embryophyta</taxon>
        <taxon>Tracheophyta</taxon>
        <taxon>Spermatophyta</taxon>
        <taxon>Magnoliopsida</taxon>
        <taxon>eudicotyledons</taxon>
        <taxon>Gunneridae</taxon>
        <taxon>Pentapetalae</taxon>
        <taxon>rosids</taxon>
        <taxon>Vitales</taxon>
        <taxon>Vitaceae</taxon>
        <taxon>Viteae</taxon>
        <taxon>Vitis</taxon>
    </lineage>
</organism>
<proteinExistence type="predicted"/>
<name>A0AA38YQK3_VITRO</name>
<feature type="domain" description="MADS-box" evidence="8">
    <location>
        <begin position="1"/>
        <end position="61"/>
    </location>
</feature>
<dbReference type="InterPro" id="IPR033896">
    <property type="entry name" value="MEF2-like_N"/>
</dbReference>
<evidence type="ECO:0000313" key="11">
    <source>
        <dbReference type="Proteomes" id="UP001168098"/>
    </source>
</evidence>
<dbReference type="Pfam" id="PF01486">
    <property type="entry name" value="K-box"/>
    <property type="match status" value="1"/>
</dbReference>
<evidence type="ECO:0000256" key="4">
    <source>
        <dbReference type="ARBA" id="ARBA00023125"/>
    </source>
</evidence>
<keyword evidence="11" id="KW-1185">Reference proteome</keyword>
<feature type="coiled-coil region" evidence="7">
    <location>
        <begin position="84"/>
        <end position="167"/>
    </location>
</feature>
<keyword evidence="7" id="KW-0175">Coiled coil</keyword>
<dbReference type="AlphaFoldDB" id="A0AA38YQK3"/>
<dbReference type="InterPro" id="IPR002487">
    <property type="entry name" value="TF_Kbox"/>
</dbReference>
<dbReference type="PRINTS" id="PR00404">
    <property type="entry name" value="MADSDOMAIN"/>
</dbReference>
<dbReference type="CDD" id="cd00265">
    <property type="entry name" value="MADS_MEF2_like"/>
    <property type="match status" value="1"/>
</dbReference>
<dbReference type="InterPro" id="IPR050142">
    <property type="entry name" value="MADS-box/MEF2_TF"/>
</dbReference>
<comment type="subcellular location">
    <subcellularLocation>
        <location evidence="1">Nucleus</location>
    </subcellularLocation>
</comment>
<dbReference type="EMBL" id="JARBHA010000018">
    <property type="protein sequence ID" value="KAJ9674841.1"/>
    <property type="molecule type" value="Genomic_DNA"/>
</dbReference>
<accession>A0AA38YQK3</accession>
<dbReference type="FunFam" id="3.40.1810.10:FF:000016">
    <property type="entry name" value="MADS-box transcription factor 16"/>
    <property type="match status" value="1"/>
</dbReference>
<dbReference type="PANTHER" id="PTHR48019">
    <property type="entry name" value="SERUM RESPONSE FACTOR HOMOLOG"/>
    <property type="match status" value="1"/>
</dbReference>
<dbReference type="GO" id="GO:0048437">
    <property type="term" value="P:floral organ development"/>
    <property type="evidence" value="ECO:0007669"/>
    <property type="project" value="UniProtKB-ARBA"/>
</dbReference>
<dbReference type="PROSITE" id="PS00350">
    <property type="entry name" value="MADS_BOX_1"/>
    <property type="match status" value="1"/>
</dbReference>
<keyword evidence="6" id="KW-0539">Nucleus</keyword>
<evidence type="ECO:0000256" key="3">
    <source>
        <dbReference type="ARBA" id="ARBA00023089"/>
    </source>
</evidence>
<comment type="caution">
    <text evidence="10">The sequence shown here is derived from an EMBL/GenBank/DDBJ whole genome shotgun (WGS) entry which is preliminary data.</text>
</comment>
<evidence type="ECO:0000256" key="1">
    <source>
        <dbReference type="ARBA" id="ARBA00004123"/>
    </source>
</evidence>
<evidence type="ECO:0000259" key="8">
    <source>
        <dbReference type="PROSITE" id="PS50066"/>
    </source>
</evidence>
<keyword evidence="2" id="KW-0805">Transcription regulation</keyword>
<dbReference type="Pfam" id="PF00319">
    <property type="entry name" value="SRF-TF"/>
    <property type="match status" value="1"/>
</dbReference>
<dbReference type="PROSITE" id="PS51297">
    <property type="entry name" value="K_BOX"/>
    <property type="match status" value="1"/>
</dbReference>
<evidence type="ECO:0000313" key="10">
    <source>
        <dbReference type="EMBL" id="KAJ9674841.1"/>
    </source>
</evidence>
<protein>
    <submittedName>
        <fullName evidence="10">Uncharacterized protein</fullName>
    </submittedName>
</protein>
<sequence length="226" mass="26224">MARGKIEIKRIENSTNRQVTYSKRRNGIFKKASELTVLCDAKVSIIMLSSTGKLHEYISPSTTTKQVFDQYQNTLGVDLWSYHYERMQENLKKLKDVNKNLRKEIRQRMGEHLSDLSVEELRDLQQEMESSLKMVRDRKYQVINNQIETYKKKVRNVEQIHRNLLHEFDARDRDQHYGLVDDGGDYESVLGFSNGSSPVFALSLQPNPPNDLHSGVGSDLTFTLLE</sequence>
<dbReference type="GO" id="GO:0005634">
    <property type="term" value="C:nucleus"/>
    <property type="evidence" value="ECO:0007669"/>
    <property type="project" value="UniProtKB-SubCell"/>
</dbReference>